<dbReference type="GO" id="GO:0003735">
    <property type="term" value="F:structural constituent of ribosome"/>
    <property type="evidence" value="ECO:0007669"/>
    <property type="project" value="InterPro"/>
</dbReference>
<evidence type="ECO:0000256" key="2">
    <source>
        <dbReference type="ARBA" id="ARBA00022980"/>
    </source>
</evidence>
<organism evidence="6 7">
    <name type="scientific">Zopfia rhizophila CBS 207.26</name>
    <dbReference type="NCBI Taxonomy" id="1314779"/>
    <lineage>
        <taxon>Eukaryota</taxon>
        <taxon>Fungi</taxon>
        <taxon>Dikarya</taxon>
        <taxon>Ascomycota</taxon>
        <taxon>Pezizomycotina</taxon>
        <taxon>Dothideomycetes</taxon>
        <taxon>Dothideomycetes incertae sedis</taxon>
        <taxon>Zopfiaceae</taxon>
        <taxon>Zopfia</taxon>
    </lineage>
</organism>
<evidence type="ECO:0000256" key="3">
    <source>
        <dbReference type="ARBA" id="ARBA00023274"/>
    </source>
</evidence>
<reference evidence="6" key="1">
    <citation type="journal article" date="2020" name="Stud. Mycol.">
        <title>101 Dothideomycetes genomes: a test case for predicting lifestyles and emergence of pathogens.</title>
        <authorList>
            <person name="Haridas S."/>
            <person name="Albert R."/>
            <person name="Binder M."/>
            <person name="Bloem J."/>
            <person name="Labutti K."/>
            <person name="Salamov A."/>
            <person name="Andreopoulos B."/>
            <person name="Baker S."/>
            <person name="Barry K."/>
            <person name="Bills G."/>
            <person name="Bluhm B."/>
            <person name="Cannon C."/>
            <person name="Castanera R."/>
            <person name="Culley D."/>
            <person name="Daum C."/>
            <person name="Ezra D."/>
            <person name="Gonzalez J."/>
            <person name="Henrissat B."/>
            <person name="Kuo A."/>
            <person name="Liang C."/>
            <person name="Lipzen A."/>
            <person name="Lutzoni F."/>
            <person name="Magnuson J."/>
            <person name="Mondo S."/>
            <person name="Nolan M."/>
            <person name="Ohm R."/>
            <person name="Pangilinan J."/>
            <person name="Park H.-J."/>
            <person name="Ramirez L."/>
            <person name="Alfaro M."/>
            <person name="Sun H."/>
            <person name="Tritt A."/>
            <person name="Yoshinaga Y."/>
            <person name="Zwiers L.-H."/>
            <person name="Turgeon B."/>
            <person name="Goodwin S."/>
            <person name="Spatafora J."/>
            <person name="Crous P."/>
            <person name="Grigoriev I."/>
        </authorList>
    </citation>
    <scope>NUCLEOTIDE SEQUENCE</scope>
    <source>
        <strain evidence="6">CBS 207.26</strain>
    </source>
</reference>
<accession>A0A6A6DG36</accession>
<dbReference type="Proteomes" id="UP000800200">
    <property type="component" value="Unassembled WGS sequence"/>
</dbReference>
<evidence type="ECO:0000259" key="5">
    <source>
        <dbReference type="Pfam" id="PF01929"/>
    </source>
</evidence>
<sequence>MAPDLTPVRIRGKRKRKGTAHSQKASEPSPAKRNRPSALKSPKIAKLKKSVVVMPTLQGLPQELLEIIFLYSMSIALPRASPDLGRKLSSKSVCMQFCMQSFFDTRDPRSTIRETRPKVHGDPSLQSEILACRFFTWSFFLSYVEKAHDALIQQRGKGWAKTGVIVPDASYFDRLWPYKFTQITYLGFAEGFYIPEKLLHGPWTAEKASLLYVLISFSGEIDWEASMAGETAKEGMKEAIKEENEHAVAALAVLLGISKAITTDMICYAVIHCGCNINIIRHLLFNSQILYSTTPKDTLDFHDPRLWQWADRENHDGVGTLLKVMLKKAETFSLEFYMRGETDWARIVPFPYGGSKFDARSAFDEITRELLTRLYHSYGRRITRGVRRRYETPARVSGEGLNRKLPTQVEMGDADITTSQWRLVEVGRVVLFGSGPYQGRIAAIVEIIDHKRVLVDGPASDKDKVVPRHSASLSSLSLTPIVIPKLPRATGNGVIKSLWEKEKVEGKFAGSNWAKGRAQFQKRKQLNDFDRFKVMKLRKQARYQERKALAKVRAKA</sequence>
<dbReference type="GO" id="GO:0006412">
    <property type="term" value="P:translation"/>
    <property type="evidence" value="ECO:0007669"/>
    <property type="project" value="InterPro"/>
</dbReference>
<feature type="domain" description="Large ribosomal subunit protein eL14" evidence="5">
    <location>
        <begin position="467"/>
        <end position="542"/>
    </location>
</feature>
<dbReference type="InterPro" id="IPR014722">
    <property type="entry name" value="Rib_uL2_dom2"/>
</dbReference>
<dbReference type="InterPro" id="IPR039660">
    <property type="entry name" value="Ribosomal_eL14"/>
</dbReference>
<dbReference type="EMBL" id="ML994692">
    <property type="protein sequence ID" value="KAF2177189.1"/>
    <property type="molecule type" value="Genomic_DNA"/>
</dbReference>
<dbReference type="AlphaFoldDB" id="A0A6A6DG36"/>
<dbReference type="PANTHER" id="PTHR11127">
    <property type="entry name" value="60S RIBOSOMAL PROTEIN L14"/>
    <property type="match status" value="1"/>
</dbReference>
<dbReference type="InterPro" id="IPR002784">
    <property type="entry name" value="Ribosomal_eL14_dom"/>
</dbReference>
<dbReference type="SUPFAM" id="SSF50104">
    <property type="entry name" value="Translation proteins SH3-like domain"/>
    <property type="match status" value="1"/>
</dbReference>
<name>A0A6A6DG36_9PEZI</name>
<proteinExistence type="inferred from homology"/>
<protein>
    <recommendedName>
        <fullName evidence="5">Large ribosomal subunit protein eL14 domain-containing protein</fullName>
    </recommendedName>
</protein>
<dbReference type="GO" id="GO:0003723">
    <property type="term" value="F:RNA binding"/>
    <property type="evidence" value="ECO:0007669"/>
    <property type="project" value="InterPro"/>
</dbReference>
<dbReference type="PANTHER" id="PTHR11127:SF2">
    <property type="entry name" value="LARGE RIBOSOMAL SUBUNIT PROTEIN EL14"/>
    <property type="match status" value="1"/>
</dbReference>
<dbReference type="GO" id="GO:0042273">
    <property type="term" value="P:ribosomal large subunit biogenesis"/>
    <property type="evidence" value="ECO:0007669"/>
    <property type="project" value="TreeGrafter"/>
</dbReference>
<feature type="compositionally biased region" description="Basic residues" evidence="4">
    <location>
        <begin position="10"/>
        <end position="19"/>
    </location>
</feature>
<dbReference type="CDD" id="cd23702">
    <property type="entry name" value="eL14"/>
    <property type="match status" value="1"/>
</dbReference>
<evidence type="ECO:0000256" key="4">
    <source>
        <dbReference type="SAM" id="MobiDB-lite"/>
    </source>
</evidence>
<keyword evidence="7" id="KW-1185">Reference proteome</keyword>
<dbReference type="InterPro" id="IPR008991">
    <property type="entry name" value="Translation_prot_SH3-like_sf"/>
</dbReference>
<feature type="region of interest" description="Disordered" evidence="4">
    <location>
        <begin position="1"/>
        <end position="40"/>
    </location>
</feature>
<dbReference type="Gene3D" id="2.30.30.30">
    <property type="match status" value="1"/>
</dbReference>
<keyword evidence="2" id="KW-0689">Ribosomal protein</keyword>
<evidence type="ECO:0000313" key="6">
    <source>
        <dbReference type="EMBL" id="KAF2177189.1"/>
    </source>
</evidence>
<comment type="similarity">
    <text evidence="1">Belongs to the eukaryotic ribosomal protein eL14 family.</text>
</comment>
<dbReference type="Pfam" id="PF01929">
    <property type="entry name" value="Ribosomal_L14e"/>
    <property type="match status" value="1"/>
</dbReference>
<gene>
    <name evidence="6" type="ORF">K469DRAFT_742628</name>
</gene>
<dbReference type="Gene3D" id="6.10.250.2270">
    <property type="match status" value="1"/>
</dbReference>
<evidence type="ECO:0000256" key="1">
    <source>
        <dbReference type="ARBA" id="ARBA00006592"/>
    </source>
</evidence>
<dbReference type="OrthoDB" id="1875589at2759"/>
<keyword evidence="3" id="KW-0687">Ribonucleoprotein</keyword>
<dbReference type="GO" id="GO:0022625">
    <property type="term" value="C:cytosolic large ribosomal subunit"/>
    <property type="evidence" value="ECO:0007669"/>
    <property type="project" value="TreeGrafter"/>
</dbReference>
<evidence type="ECO:0000313" key="7">
    <source>
        <dbReference type="Proteomes" id="UP000800200"/>
    </source>
</evidence>